<keyword evidence="3" id="KW-1185">Reference proteome</keyword>
<evidence type="ECO:0000313" key="3">
    <source>
        <dbReference type="Proteomes" id="UP001418222"/>
    </source>
</evidence>
<accession>A0AAP0FT42</accession>
<evidence type="ECO:0000313" key="2">
    <source>
        <dbReference type="EMBL" id="KAK8913998.1"/>
    </source>
</evidence>
<proteinExistence type="predicted"/>
<organism evidence="2 3">
    <name type="scientific">Platanthera zijinensis</name>
    <dbReference type="NCBI Taxonomy" id="2320716"/>
    <lineage>
        <taxon>Eukaryota</taxon>
        <taxon>Viridiplantae</taxon>
        <taxon>Streptophyta</taxon>
        <taxon>Embryophyta</taxon>
        <taxon>Tracheophyta</taxon>
        <taxon>Spermatophyta</taxon>
        <taxon>Magnoliopsida</taxon>
        <taxon>Liliopsida</taxon>
        <taxon>Asparagales</taxon>
        <taxon>Orchidaceae</taxon>
        <taxon>Orchidoideae</taxon>
        <taxon>Orchideae</taxon>
        <taxon>Orchidinae</taxon>
        <taxon>Platanthera</taxon>
    </lineage>
</organism>
<evidence type="ECO:0000256" key="1">
    <source>
        <dbReference type="SAM" id="Phobius"/>
    </source>
</evidence>
<sequence>MSLFKFLQPNITVYDSKSKTYIFSSQASIMLMAGATLNDQKTLQKMYSGNYCYVVKVGVFSGGALLSLSSVSLGLIYCAALKKSQSPQQLDYRHSRSIALGQPRNSPPIVDPVFLHEDTYKRLQIP</sequence>
<dbReference type="Pfam" id="PF06749">
    <property type="entry name" value="DUF1218"/>
    <property type="match status" value="1"/>
</dbReference>
<keyword evidence="1" id="KW-0472">Membrane</keyword>
<protein>
    <submittedName>
        <fullName evidence="2">Uncharacterized protein</fullName>
    </submittedName>
</protein>
<keyword evidence="1" id="KW-1133">Transmembrane helix</keyword>
<name>A0AAP0FT42_9ASPA</name>
<dbReference type="AlphaFoldDB" id="A0AAP0FT42"/>
<gene>
    <name evidence="2" type="ORF">KSP39_PZI023583</name>
</gene>
<dbReference type="InterPro" id="IPR009606">
    <property type="entry name" value="DEAL/Modifying_wall_lignin1/2"/>
</dbReference>
<comment type="caution">
    <text evidence="2">The sequence shown here is derived from an EMBL/GenBank/DDBJ whole genome shotgun (WGS) entry which is preliminary data.</text>
</comment>
<dbReference type="EMBL" id="JBBWWQ010000021">
    <property type="protein sequence ID" value="KAK8913998.1"/>
    <property type="molecule type" value="Genomic_DNA"/>
</dbReference>
<dbReference type="Proteomes" id="UP001418222">
    <property type="component" value="Unassembled WGS sequence"/>
</dbReference>
<feature type="transmembrane region" description="Helical" evidence="1">
    <location>
        <begin position="20"/>
        <end position="37"/>
    </location>
</feature>
<keyword evidence="1" id="KW-0812">Transmembrane</keyword>
<reference evidence="2 3" key="1">
    <citation type="journal article" date="2022" name="Nat. Plants">
        <title>Genomes of leafy and leafless Platanthera orchids illuminate the evolution of mycoheterotrophy.</title>
        <authorList>
            <person name="Li M.H."/>
            <person name="Liu K.W."/>
            <person name="Li Z."/>
            <person name="Lu H.C."/>
            <person name="Ye Q.L."/>
            <person name="Zhang D."/>
            <person name="Wang J.Y."/>
            <person name="Li Y.F."/>
            <person name="Zhong Z.M."/>
            <person name="Liu X."/>
            <person name="Yu X."/>
            <person name="Liu D.K."/>
            <person name="Tu X.D."/>
            <person name="Liu B."/>
            <person name="Hao Y."/>
            <person name="Liao X.Y."/>
            <person name="Jiang Y.T."/>
            <person name="Sun W.H."/>
            <person name="Chen J."/>
            <person name="Chen Y.Q."/>
            <person name="Ai Y."/>
            <person name="Zhai J.W."/>
            <person name="Wu S.S."/>
            <person name="Zhou Z."/>
            <person name="Hsiao Y.Y."/>
            <person name="Wu W.L."/>
            <person name="Chen Y.Y."/>
            <person name="Lin Y.F."/>
            <person name="Hsu J.L."/>
            <person name="Li C.Y."/>
            <person name="Wang Z.W."/>
            <person name="Zhao X."/>
            <person name="Zhong W.Y."/>
            <person name="Ma X.K."/>
            <person name="Ma L."/>
            <person name="Huang J."/>
            <person name="Chen G.Z."/>
            <person name="Huang M.Z."/>
            <person name="Huang L."/>
            <person name="Peng D.H."/>
            <person name="Luo Y.B."/>
            <person name="Zou S.Q."/>
            <person name="Chen S.P."/>
            <person name="Lan S."/>
            <person name="Tsai W.C."/>
            <person name="Van de Peer Y."/>
            <person name="Liu Z.J."/>
        </authorList>
    </citation>
    <scope>NUCLEOTIDE SEQUENCE [LARGE SCALE GENOMIC DNA]</scope>
    <source>
        <strain evidence="2">Lor287</strain>
    </source>
</reference>
<feature type="transmembrane region" description="Helical" evidence="1">
    <location>
        <begin position="57"/>
        <end position="80"/>
    </location>
</feature>